<reference evidence="2" key="1">
    <citation type="submission" date="2023-05" db="EMBL/GenBank/DDBJ databases">
        <authorList>
            <person name="Stuckert A."/>
        </authorList>
    </citation>
    <scope>NUCLEOTIDE SEQUENCE</scope>
</reference>
<evidence type="ECO:0000313" key="2">
    <source>
        <dbReference type="EMBL" id="CAI9557723.1"/>
    </source>
</evidence>
<dbReference type="Proteomes" id="UP001162483">
    <property type="component" value="Unassembled WGS sequence"/>
</dbReference>
<gene>
    <name evidence="2" type="ORF">SPARVUS_LOCUS4762949</name>
</gene>
<feature type="compositionally biased region" description="Basic and acidic residues" evidence="1">
    <location>
        <begin position="16"/>
        <end position="28"/>
    </location>
</feature>
<feature type="region of interest" description="Disordered" evidence="1">
    <location>
        <begin position="1"/>
        <end position="56"/>
    </location>
</feature>
<keyword evidence="3" id="KW-1185">Reference proteome</keyword>
<proteinExistence type="predicted"/>
<dbReference type="EMBL" id="CATNWA010009280">
    <property type="protein sequence ID" value="CAI9557723.1"/>
    <property type="molecule type" value="Genomic_DNA"/>
</dbReference>
<evidence type="ECO:0000256" key="1">
    <source>
        <dbReference type="SAM" id="MobiDB-lite"/>
    </source>
</evidence>
<protein>
    <submittedName>
        <fullName evidence="2">Uncharacterized protein</fullName>
    </submittedName>
</protein>
<evidence type="ECO:0000313" key="3">
    <source>
        <dbReference type="Proteomes" id="UP001162483"/>
    </source>
</evidence>
<sequence>PGSAIGGQVNRRRQKNGQDKPGVREGDGHGNPGQAGSATKAISQEQRTGTAGVRPYGNLSTAKVCLNRAPCAVIGAQHAPVCASAHARPQLPPWVPGPACCCA</sequence>
<accession>A0ABN9CCA8</accession>
<organism evidence="2 3">
    <name type="scientific">Staurois parvus</name>
    <dbReference type="NCBI Taxonomy" id="386267"/>
    <lineage>
        <taxon>Eukaryota</taxon>
        <taxon>Metazoa</taxon>
        <taxon>Chordata</taxon>
        <taxon>Craniata</taxon>
        <taxon>Vertebrata</taxon>
        <taxon>Euteleostomi</taxon>
        <taxon>Amphibia</taxon>
        <taxon>Batrachia</taxon>
        <taxon>Anura</taxon>
        <taxon>Neobatrachia</taxon>
        <taxon>Ranoidea</taxon>
        <taxon>Ranidae</taxon>
        <taxon>Staurois</taxon>
    </lineage>
</organism>
<name>A0ABN9CCA8_9NEOB</name>
<comment type="caution">
    <text evidence="2">The sequence shown here is derived from an EMBL/GenBank/DDBJ whole genome shotgun (WGS) entry which is preliminary data.</text>
</comment>
<feature type="non-terminal residue" evidence="2">
    <location>
        <position position="1"/>
    </location>
</feature>
<feature type="compositionally biased region" description="Polar residues" evidence="1">
    <location>
        <begin position="34"/>
        <end position="49"/>
    </location>
</feature>